<sequence length="666" mass="73055">MRKTMRSLMGGEGLARILACGLALWLAAAAPATAASLDAALLPKIQGATFEVVAAKPADDPLTYEKPLPLDLLPFQERTDKYHSIGTAFAIGKNQFVTAGHVLLTGVDSLWGAPSLRDANGKIYPIDKIEKFDLRKDFVVFTVSGTPGPETLDVDTKPVLNQEVYAVGNALGTGVVIRDGLYTSDTPEQQDGAWKWMRFSAAASPGNSGGPLLNKEGKVIGVVLMKSANENLNYALQMGEVLNAPAQAVIDRRLPYRFDIFSTTLSNNLKGQFALPLGVGEFFKRYQSVFDGFVDSQLKEILAKDPDKLFPRGEGSDQLLYGASWLNTVPGLIVRNSTGEWGLVEKDGNRMSLAANGYVQAGVSGHNFLMHLRRPDTLPAAKLYGDPLALAEQLCKMGIFMRPIGSEQVRITSLGKPTTDTVYTDHSQRRWQLRVWAMPFANTRIITYSLPVPDGYAILMRFAAADDSYDNLADMRALLDYMSVGYEGSLAQWKDFLKNTSLLPDALKSVRIEADYQQRFSYSSNRVAFSVTPQLQKIEPESTLTLGMGFVPDHGKVVWDVNAISLRANPQEADRLHIERNVAPPASLDDDARSYWDKLVKRRHPYEATAFASDGETRIGAPATDAGTKSPAVMYSVFYAMAGSQAQDSMKPKLDMVMKDLKVSEQ</sequence>
<protein>
    <recommendedName>
        <fullName evidence="6">Serine protease</fullName>
        <ecNumber evidence="6">3.4.21.-</ecNumber>
    </recommendedName>
</protein>
<dbReference type="PRINTS" id="PR00839">
    <property type="entry name" value="V8PROTEASE"/>
</dbReference>
<evidence type="ECO:0000256" key="5">
    <source>
        <dbReference type="PIRSR" id="PIRSR608256-1"/>
    </source>
</evidence>
<dbReference type="GO" id="GO:0006508">
    <property type="term" value="P:proteolysis"/>
    <property type="evidence" value="ECO:0007669"/>
    <property type="project" value="UniProtKB-KW"/>
</dbReference>
<dbReference type="EMBL" id="FONH01000044">
    <property type="protein sequence ID" value="SFF61913.1"/>
    <property type="molecule type" value="Genomic_DNA"/>
</dbReference>
<proteinExistence type="inferred from homology"/>
<comment type="subcellular location">
    <subcellularLocation>
        <location evidence="1">Secreted</location>
    </subcellularLocation>
</comment>
<dbReference type="GO" id="GO:0005576">
    <property type="term" value="C:extracellular region"/>
    <property type="evidence" value="ECO:0007669"/>
    <property type="project" value="UniProtKB-SubCell"/>
</dbReference>
<dbReference type="PANTHER" id="PTHR43019:SF23">
    <property type="entry name" value="PROTEASE DO-LIKE 5, CHLOROPLASTIC"/>
    <property type="match status" value="1"/>
</dbReference>
<keyword evidence="6" id="KW-0732">Signal</keyword>
<keyword evidence="3 6" id="KW-0378">Hydrolase</keyword>
<dbReference type="Gene3D" id="2.40.10.120">
    <property type="match status" value="1"/>
</dbReference>
<reference evidence="8" key="1">
    <citation type="submission" date="2016-10" db="EMBL/GenBank/DDBJ databases">
        <authorList>
            <person name="Varghese N."/>
            <person name="Submissions S."/>
        </authorList>
    </citation>
    <scope>NUCLEOTIDE SEQUENCE [LARGE SCALE GENOMIC DNA]</scope>
    <source>
        <strain evidence="8">UNC178MFTsu3.1</strain>
    </source>
</reference>
<feature type="signal peptide" evidence="6">
    <location>
        <begin position="1"/>
        <end position="34"/>
    </location>
</feature>
<keyword evidence="2 6" id="KW-0645">Protease</keyword>
<keyword evidence="8" id="KW-1185">Reference proteome</keyword>
<dbReference type="Pfam" id="PF13365">
    <property type="entry name" value="Trypsin_2"/>
    <property type="match status" value="1"/>
</dbReference>
<evidence type="ECO:0000313" key="8">
    <source>
        <dbReference type="Proteomes" id="UP000199477"/>
    </source>
</evidence>
<dbReference type="PANTHER" id="PTHR43019">
    <property type="entry name" value="SERINE ENDOPROTEASE DEGS"/>
    <property type="match status" value="1"/>
</dbReference>
<evidence type="ECO:0000256" key="1">
    <source>
        <dbReference type="ARBA" id="ARBA00004613"/>
    </source>
</evidence>
<dbReference type="GO" id="GO:0008236">
    <property type="term" value="F:serine-type peptidase activity"/>
    <property type="evidence" value="ECO:0007669"/>
    <property type="project" value="UniProtKB-KW"/>
</dbReference>
<evidence type="ECO:0000256" key="2">
    <source>
        <dbReference type="ARBA" id="ARBA00022670"/>
    </source>
</evidence>
<evidence type="ECO:0000313" key="7">
    <source>
        <dbReference type="EMBL" id="SFF61913.1"/>
    </source>
</evidence>
<feature type="active site" description="Charge relay system" evidence="5">
    <location>
        <position position="208"/>
    </location>
</feature>
<evidence type="ECO:0000256" key="6">
    <source>
        <dbReference type="RuleBase" id="RU004296"/>
    </source>
</evidence>
<dbReference type="AlphaFoldDB" id="A0A1I2K650"/>
<dbReference type="InterPro" id="IPR009003">
    <property type="entry name" value="Peptidase_S1_PA"/>
</dbReference>
<dbReference type="SUPFAM" id="SSF50494">
    <property type="entry name" value="Trypsin-like serine proteases"/>
    <property type="match status" value="1"/>
</dbReference>
<comment type="similarity">
    <text evidence="6">Belongs to the peptidase S1B family.</text>
</comment>
<gene>
    <name evidence="7" type="ORF">SAMN02799615_04410</name>
</gene>
<name>A0A1I2K650_9GAMM</name>
<evidence type="ECO:0000256" key="4">
    <source>
        <dbReference type="ARBA" id="ARBA00022825"/>
    </source>
</evidence>
<feature type="active site" description="Charge relay system" evidence="5">
    <location>
        <position position="101"/>
    </location>
</feature>
<organism evidence="7 8">
    <name type="scientific">Dyella marensis</name>
    <dbReference type="NCBI Taxonomy" id="500610"/>
    <lineage>
        <taxon>Bacteria</taxon>
        <taxon>Pseudomonadati</taxon>
        <taxon>Pseudomonadota</taxon>
        <taxon>Gammaproteobacteria</taxon>
        <taxon>Lysobacterales</taxon>
        <taxon>Rhodanobacteraceae</taxon>
        <taxon>Dyella</taxon>
    </lineage>
</organism>
<evidence type="ECO:0000256" key="3">
    <source>
        <dbReference type="ARBA" id="ARBA00022801"/>
    </source>
</evidence>
<accession>A0A1I2K650</accession>
<dbReference type="Proteomes" id="UP000199477">
    <property type="component" value="Unassembled WGS sequence"/>
</dbReference>
<feature type="active site" description="Charge relay system" evidence="5">
    <location>
        <position position="137"/>
    </location>
</feature>
<feature type="chain" id="PRO_5011329219" description="Serine protease" evidence="6">
    <location>
        <begin position="35"/>
        <end position="666"/>
    </location>
</feature>
<dbReference type="InterPro" id="IPR008256">
    <property type="entry name" value="Peptidase_S1B"/>
</dbReference>
<keyword evidence="4 6" id="KW-0720">Serine protease</keyword>
<dbReference type="EC" id="3.4.21.-" evidence="6"/>
<dbReference type="STRING" id="500610.SAMN02799615_04410"/>